<name>A0A1G1XV40_9BACT</name>
<protein>
    <submittedName>
        <fullName evidence="1">Uncharacterized protein</fullName>
    </submittedName>
</protein>
<gene>
    <name evidence="1" type="ORF">A2729_05195</name>
</gene>
<evidence type="ECO:0000313" key="2">
    <source>
        <dbReference type="Proteomes" id="UP000178930"/>
    </source>
</evidence>
<proteinExistence type="predicted"/>
<evidence type="ECO:0000313" key="1">
    <source>
        <dbReference type="EMBL" id="OGY43851.1"/>
    </source>
</evidence>
<dbReference type="AlphaFoldDB" id="A0A1G1XV40"/>
<accession>A0A1G1XV40</accession>
<dbReference type="Proteomes" id="UP000178930">
    <property type="component" value="Unassembled WGS sequence"/>
</dbReference>
<organism evidence="1 2">
    <name type="scientific">Candidatus Buchananbacteria bacterium RIFCSPHIGHO2_01_FULL_39_14</name>
    <dbReference type="NCBI Taxonomy" id="1797532"/>
    <lineage>
        <taxon>Bacteria</taxon>
        <taxon>Candidatus Buchananiibacteriota</taxon>
    </lineage>
</organism>
<sequence length="93" mass="10389">MTHQSAESKKGKDAPLDAMALFLSLRIWGHLVLLLPSVPNVIGCVVLDAAEKQLDTIKVILSELFFDTLWYPLKMMKKMLGNTFVTLVISDTK</sequence>
<reference evidence="1 2" key="1">
    <citation type="journal article" date="2016" name="Nat. Commun.">
        <title>Thousands of microbial genomes shed light on interconnected biogeochemical processes in an aquifer system.</title>
        <authorList>
            <person name="Anantharaman K."/>
            <person name="Brown C.T."/>
            <person name="Hug L.A."/>
            <person name="Sharon I."/>
            <person name="Castelle C.J."/>
            <person name="Probst A.J."/>
            <person name="Thomas B.C."/>
            <person name="Singh A."/>
            <person name="Wilkins M.J."/>
            <person name="Karaoz U."/>
            <person name="Brodie E.L."/>
            <person name="Williams K.H."/>
            <person name="Hubbard S.S."/>
            <person name="Banfield J.F."/>
        </authorList>
    </citation>
    <scope>NUCLEOTIDE SEQUENCE [LARGE SCALE GENOMIC DNA]</scope>
</reference>
<comment type="caution">
    <text evidence="1">The sequence shown here is derived from an EMBL/GenBank/DDBJ whole genome shotgun (WGS) entry which is preliminary data.</text>
</comment>
<dbReference type="EMBL" id="MHIB01000028">
    <property type="protein sequence ID" value="OGY43851.1"/>
    <property type="molecule type" value="Genomic_DNA"/>
</dbReference>